<accession>A0ABR9CCK6</accession>
<sequence length="70" mass="7586">MALAPQLDSNTDLSTFWNRVKSYVPTGKPAESLFERDVTTPASQSAEQMDARGRQAFLIARIAAVGMGGR</sequence>
<dbReference type="Proteomes" id="UP000615687">
    <property type="component" value="Unassembled WGS sequence"/>
</dbReference>
<dbReference type="RefSeq" id="WP_192110058.1">
    <property type="nucleotide sequence ID" value="NZ_JACYXJ010000005.1"/>
</dbReference>
<comment type="caution">
    <text evidence="1">The sequence shown here is derived from an EMBL/GenBank/DDBJ whole genome shotgun (WGS) entry which is preliminary data.</text>
</comment>
<evidence type="ECO:0000313" key="2">
    <source>
        <dbReference type="Proteomes" id="UP000615687"/>
    </source>
</evidence>
<name>A0ABR9CCK6_9HYPH</name>
<protein>
    <submittedName>
        <fullName evidence="1">Uncharacterized protein</fullName>
    </submittedName>
</protein>
<keyword evidence="2" id="KW-1185">Reference proteome</keyword>
<organism evidence="1 2">
    <name type="scientific">Roseibium polysiphoniae</name>
    <dbReference type="NCBI Taxonomy" id="2571221"/>
    <lineage>
        <taxon>Bacteria</taxon>
        <taxon>Pseudomonadati</taxon>
        <taxon>Pseudomonadota</taxon>
        <taxon>Alphaproteobacteria</taxon>
        <taxon>Hyphomicrobiales</taxon>
        <taxon>Stappiaceae</taxon>
        <taxon>Roseibium</taxon>
    </lineage>
</organism>
<gene>
    <name evidence="1" type="ORF">IG617_15050</name>
</gene>
<evidence type="ECO:0000313" key="1">
    <source>
        <dbReference type="EMBL" id="MBD8877614.1"/>
    </source>
</evidence>
<proteinExistence type="predicted"/>
<reference evidence="1 2" key="1">
    <citation type="submission" date="2020-09" db="EMBL/GenBank/DDBJ databases">
        <title>The genome sequence of type strain Labrenzia polysiphoniae KACC 19711.</title>
        <authorList>
            <person name="Liu Y."/>
        </authorList>
    </citation>
    <scope>NUCLEOTIDE SEQUENCE [LARGE SCALE GENOMIC DNA]</scope>
    <source>
        <strain evidence="1 2">KACC 19711</strain>
    </source>
</reference>
<dbReference type="EMBL" id="JACYXJ010000005">
    <property type="protein sequence ID" value="MBD8877614.1"/>
    <property type="molecule type" value="Genomic_DNA"/>
</dbReference>